<gene>
    <name evidence="1" type="ORF">LCGC14_1411260</name>
</gene>
<organism evidence="1">
    <name type="scientific">marine sediment metagenome</name>
    <dbReference type="NCBI Taxonomy" id="412755"/>
    <lineage>
        <taxon>unclassified sequences</taxon>
        <taxon>metagenomes</taxon>
        <taxon>ecological metagenomes</taxon>
    </lineage>
</organism>
<evidence type="ECO:0000313" key="1">
    <source>
        <dbReference type="EMBL" id="KKM73353.1"/>
    </source>
</evidence>
<comment type="caution">
    <text evidence="1">The sequence shown here is derived from an EMBL/GenBank/DDBJ whole genome shotgun (WGS) entry which is preliminary data.</text>
</comment>
<name>A0A0F9JUI3_9ZZZZ</name>
<protein>
    <submittedName>
        <fullName evidence="1">Uncharacterized protein</fullName>
    </submittedName>
</protein>
<reference evidence="1" key="1">
    <citation type="journal article" date="2015" name="Nature">
        <title>Complex archaea that bridge the gap between prokaryotes and eukaryotes.</title>
        <authorList>
            <person name="Spang A."/>
            <person name="Saw J.H."/>
            <person name="Jorgensen S.L."/>
            <person name="Zaremba-Niedzwiedzka K."/>
            <person name="Martijn J."/>
            <person name="Lind A.E."/>
            <person name="van Eijk R."/>
            <person name="Schleper C."/>
            <person name="Guy L."/>
            <person name="Ettema T.J."/>
        </authorList>
    </citation>
    <scope>NUCLEOTIDE SEQUENCE</scope>
</reference>
<dbReference type="EMBL" id="LAZR01009313">
    <property type="protein sequence ID" value="KKM73353.1"/>
    <property type="molecule type" value="Genomic_DNA"/>
</dbReference>
<accession>A0A0F9JUI3</accession>
<proteinExistence type="predicted"/>
<dbReference type="AlphaFoldDB" id="A0A0F9JUI3"/>
<sequence>MQRSTRQRRGYEPVGYFRMDVCNNSGYNNPQGDFRMSLQQMSRLKYLGGGIYSVKAASRVYQGAGNIWEDSEGNAPDKELAEHLRKLWLRNEWRRRNEA</sequence>